<proteinExistence type="predicted"/>
<dbReference type="AlphaFoldDB" id="A0AAU7LNU6"/>
<dbReference type="RefSeq" id="WP_349277459.1">
    <property type="nucleotide sequence ID" value="NZ_CBCSCU010000024.1"/>
</dbReference>
<evidence type="ECO:0000313" key="2">
    <source>
        <dbReference type="EMBL" id="XBP69108.1"/>
    </source>
</evidence>
<evidence type="ECO:0008006" key="3">
    <source>
        <dbReference type="Google" id="ProtNLM"/>
    </source>
</evidence>
<evidence type="ECO:0000256" key="1">
    <source>
        <dbReference type="SAM" id="MobiDB-lite"/>
    </source>
</evidence>
<dbReference type="EMBL" id="CP157675">
    <property type="protein sequence ID" value="XBP69108.1"/>
    <property type="molecule type" value="Genomic_DNA"/>
</dbReference>
<feature type="region of interest" description="Disordered" evidence="1">
    <location>
        <begin position="112"/>
        <end position="139"/>
    </location>
</feature>
<name>A0AAU7LNU6_9BURK</name>
<sequence>MRALFFVLMITLLLLRGWTGDAMANGMALASLQHPHQPQQSTTKTIASHAHEISAEDHFDHESAMPAAHDCAGHAADDAAPAADGHCQSCDTCQACHSVALTPAAVGANPVFGSRTRPHTKAARFASAEAAPGQKPPIS</sequence>
<protein>
    <recommendedName>
        <fullName evidence="3">CopL family metal-binding regulatory protein</fullName>
    </recommendedName>
</protein>
<gene>
    <name evidence="2" type="ORF">ABLV49_14505</name>
</gene>
<organism evidence="2">
    <name type="scientific">Polaromonas hydrogenivorans</name>
    <dbReference type="NCBI Taxonomy" id="335476"/>
    <lineage>
        <taxon>Bacteria</taxon>
        <taxon>Pseudomonadati</taxon>
        <taxon>Pseudomonadota</taxon>
        <taxon>Betaproteobacteria</taxon>
        <taxon>Burkholderiales</taxon>
        <taxon>Comamonadaceae</taxon>
        <taxon>Polaromonas</taxon>
    </lineage>
</organism>
<accession>A0AAU7LNU6</accession>
<reference evidence="2" key="1">
    <citation type="submission" date="2024-05" db="EMBL/GenBank/DDBJ databases">
        <authorList>
            <person name="Bunk B."/>
            <person name="Swiderski J."/>
            <person name="Sproer C."/>
            <person name="Thiel V."/>
        </authorList>
    </citation>
    <scope>NUCLEOTIDE SEQUENCE</scope>
    <source>
        <strain evidence="2">DSM 17735</strain>
    </source>
</reference>